<comment type="caution">
    <text evidence="2">The sequence shown here is derived from an EMBL/GenBank/DDBJ whole genome shotgun (WGS) entry which is preliminary data.</text>
</comment>
<name>A0ABW3GPI6_9FLAO</name>
<evidence type="ECO:0000313" key="2">
    <source>
        <dbReference type="EMBL" id="MFD0932529.1"/>
    </source>
</evidence>
<organism evidence="2 3">
    <name type="scientific">Psychroflexus salinarum</name>
    <dbReference type="NCBI Taxonomy" id="546024"/>
    <lineage>
        <taxon>Bacteria</taxon>
        <taxon>Pseudomonadati</taxon>
        <taxon>Bacteroidota</taxon>
        <taxon>Flavobacteriia</taxon>
        <taxon>Flavobacteriales</taxon>
        <taxon>Flavobacteriaceae</taxon>
        <taxon>Psychroflexus</taxon>
    </lineage>
</organism>
<feature type="region of interest" description="Disordered" evidence="1">
    <location>
        <begin position="175"/>
        <end position="209"/>
    </location>
</feature>
<dbReference type="EMBL" id="JBHTIV010000009">
    <property type="protein sequence ID" value="MFD0932529.1"/>
    <property type="molecule type" value="Genomic_DNA"/>
</dbReference>
<dbReference type="Proteomes" id="UP001597049">
    <property type="component" value="Unassembled WGS sequence"/>
</dbReference>
<accession>A0ABW3GPI6</accession>
<protein>
    <recommendedName>
        <fullName evidence="4">Transcriptional regulator</fullName>
    </recommendedName>
</protein>
<evidence type="ECO:0008006" key="4">
    <source>
        <dbReference type="Google" id="ProtNLM"/>
    </source>
</evidence>
<keyword evidence="3" id="KW-1185">Reference proteome</keyword>
<gene>
    <name evidence="2" type="ORF">ACFQ0R_07970</name>
</gene>
<evidence type="ECO:0000256" key="1">
    <source>
        <dbReference type="SAM" id="MobiDB-lite"/>
    </source>
</evidence>
<reference evidence="3" key="1">
    <citation type="journal article" date="2019" name="Int. J. Syst. Evol. Microbiol.">
        <title>The Global Catalogue of Microorganisms (GCM) 10K type strain sequencing project: providing services to taxonomists for standard genome sequencing and annotation.</title>
        <authorList>
            <consortium name="The Broad Institute Genomics Platform"/>
            <consortium name="The Broad Institute Genome Sequencing Center for Infectious Disease"/>
            <person name="Wu L."/>
            <person name="Ma J."/>
        </authorList>
    </citation>
    <scope>NUCLEOTIDE SEQUENCE [LARGE SCALE GENOMIC DNA]</scope>
    <source>
        <strain evidence="3">CCUG 56752</strain>
    </source>
</reference>
<dbReference type="RefSeq" id="WP_379657853.1">
    <property type="nucleotide sequence ID" value="NZ_JBHTIV010000009.1"/>
</dbReference>
<evidence type="ECO:0000313" key="3">
    <source>
        <dbReference type="Proteomes" id="UP001597049"/>
    </source>
</evidence>
<sequence>MALFQLWNYNRFPEQFQINREEVMKLSKIGSKTTYHRNLKELTHYGYILYVPSHNPFKGSRIHMPVFGTTHGQAVDLPVPNSEQAVGPIYKHNKTLKTNNKETKVAKPKNEQVVIDFFKKSKWPIVEAQKFFNHYESNGWKIGGATQMFNWKASAKKWMLNAAELKQNKHQSQFLDNPHLHHSGNAGGRHTKEEDSLHTTRNKNYNQPL</sequence>
<proteinExistence type="predicted"/>